<dbReference type="SFLD" id="SFLDG01125">
    <property type="entry name" value="C1.1:_Acid_Phosphatase_Like"/>
    <property type="match status" value="1"/>
</dbReference>
<dbReference type="Proteomes" id="UP001267426">
    <property type="component" value="Unassembled WGS sequence"/>
</dbReference>
<dbReference type="PANTHER" id="PTHR31284:SF10">
    <property type="entry name" value="ACID PHOSPHATASE-LIKE PROTEIN"/>
    <property type="match status" value="1"/>
</dbReference>
<protein>
    <submittedName>
        <fullName evidence="2">HAD family acid phosphatase</fullName>
    </submittedName>
</protein>
<name>A0ABU3BMZ6_9BACT</name>
<organism evidence="2 3">
    <name type="scientific">Rubrivirga litoralis</name>
    <dbReference type="NCBI Taxonomy" id="3075598"/>
    <lineage>
        <taxon>Bacteria</taxon>
        <taxon>Pseudomonadati</taxon>
        <taxon>Rhodothermota</taxon>
        <taxon>Rhodothermia</taxon>
        <taxon>Rhodothermales</taxon>
        <taxon>Rubricoccaceae</taxon>
        <taxon>Rubrivirga</taxon>
    </lineage>
</organism>
<dbReference type="SUPFAM" id="SSF56784">
    <property type="entry name" value="HAD-like"/>
    <property type="match status" value="1"/>
</dbReference>
<dbReference type="PANTHER" id="PTHR31284">
    <property type="entry name" value="ACID PHOSPHATASE-LIKE PROTEIN"/>
    <property type="match status" value="1"/>
</dbReference>
<proteinExistence type="predicted"/>
<keyword evidence="1" id="KW-0732">Signal</keyword>
<accession>A0ABU3BMZ6</accession>
<dbReference type="Gene3D" id="3.40.50.1000">
    <property type="entry name" value="HAD superfamily/HAD-like"/>
    <property type="match status" value="1"/>
</dbReference>
<dbReference type="RefSeq" id="WP_311661796.1">
    <property type="nucleotide sequence ID" value="NZ_JAVRHT010000003.1"/>
</dbReference>
<dbReference type="InterPro" id="IPR036412">
    <property type="entry name" value="HAD-like_sf"/>
</dbReference>
<dbReference type="Pfam" id="PF03767">
    <property type="entry name" value="Acid_phosphat_B"/>
    <property type="match status" value="1"/>
</dbReference>
<dbReference type="InterPro" id="IPR023214">
    <property type="entry name" value="HAD_sf"/>
</dbReference>
<dbReference type="InterPro" id="IPR006423">
    <property type="entry name" value="Lipo_e_P4"/>
</dbReference>
<reference evidence="2 3" key="1">
    <citation type="submission" date="2023-09" db="EMBL/GenBank/DDBJ databases">
        <authorList>
            <person name="Rey-Velasco X."/>
        </authorList>
    </citation>
    <scope>NUCLEOTIDE SEQUENCE [LARGE SCALE GENOMIC DNA]</scope>
    <source>
        <strain evidence="2 3">F394</strain>
    </source>
</reference>
<dbReference type="SFLD" id="SFLDS00003">
    <property type="entry name" value="Haloacid_Dehalogenase"/>
    <property type="match status" value="1"/>
</dbReference>
<gene>
    <name evidence="2" type="ORF">RM540_02415</name>
</gene>
<dbReference type="EMBL" id="JAVRHT010000003">
    <property type="protein sequence ID" value="MDT0630590.1"/>
    <property type="molecule type" value="Genomic_DNA"/>
</dbReference>
<evidence type="ECO:0000313" key="2">
    <source>
        <dbReference type="EMBL" id="MDT0630590.1"/>
    </source>
</evidence>
<evidence type="ECO:0000256" key="1">
    <source>
        <dbReference type="ARBA" id="ARBA00022729"/>
    </source>
</evidence>
<dbReference type="InterPro" id="IPR005519">
    <property type="entry name" value="Acid_phosphat_B-like"/>
</dbReference>
<keyword evidence="3" id="KW-1185">Reference proteome</keyword>
<evidence type="ECO:0000313" key="3">
    <source>
        <dbReference type="Proteomes" id="UP001267426"/>
    </source>
</evidence>
<comment type="caution">
    <text evidence="2">The sequence shown here is derived from an EMBL/GenBank/DDBJ whole genome shotgun (WGS) entry which is preliminary data.</text>
</comment>
<sequence length="238" mass="24824">MLGLTLAAALAGCATTAPPEAPASAAVAEAEAPLAVRWARRSAEHDALFLQTYRAAAEHLRAAADTVAGDWGVILDADETILDNSLYQQERAAAGLDYTPESWNAWVRREAAPALLGAVAFTDEVRALGGRVVVVTNRDEAVCPETRANLAAVGVVAAAVLCRTDEGDKTARFEAVERGGADGLPALRVVMWIGDNIQDFPGLGQDARLAGGAGLGAVGGRYWVLPNPMYGSWTGNAE</sequence>